<name>A0A1R0F9L1_9HYPH</name>
<dbReference type="EMBL" id="LXYT01000001">
    <property type="protein sequence ID" value="OLY43671.1"/>
    <property type="molecule type" value="Genomic_DNA"/>
</dbReference>
<feature type="transmembrane region" description="Helical" evidence="1">
    <location>
        <begin position="295"/>
        <end position="313"/>
    </location>
</feature>
<feature type="transmembrane region" description="Helical" evidence="1">
    <location>
        <begin position="38"/>
        <end position="54"/>
    </location>
</feature>
<dbReference type="OrthoDB" id="8533002at2"/>
<dbReference type="Proteomes" id="UP000187344">
    <property type="component" value="Unassembled WGS sequence"/>
</dbReference>
<feature type="transmembrane region" description="Helical" evidence="1">
    <location>
        <begin position="7"/>
        <end position="26"/>
    </location>
</feature>
<organism evidence="2 3">
    <name type="scientific">Bartonella apis</name>
    <dbReference type="NCBI Taxonomy" id="1686310"/>
    <lineage>
        <taxon>Bacteria</taxon>
        <taxon>Pseudomonadati</taxon>
        <taxon>Pseudomonadota</taxon>
        <taxon>Alphaproteobacteria</taxon>
        <taxon>Hyphomicrobiales</taxon>
        <taxon>Bartonellaceae</taxon>
        <taxon>Bartonella</taxon>
    </lineage>
</organism>
<dbReference type="GeneID" id="92992201"/>
<evidence type="ECO:0000256" key="1">
    <source>
        <dbReference type="SAM" id="Phobius"/>
    </source>
</evidence>
<feature type="transmembrane region" description="Helical" evidence="1">
    <location>
        <begin position="252"/>
        <end position="274"/>
    </location>
</feature>
<dbReference type="PANTHER" id="PTHR30238:SF4">
    <property type="entry name" value="SLL1022 PROTEIN"/>
    <property type="match status" value="1"/>
</dbReference>
<evidence type="ECO:0000313" key="3">
    <source>
        <dbReference type="Proteomes" id="UP000187344"/>
    </source>
</evidence>
<dbReference type="InterPro" id="IPR007427">
    <property type="entry name" value="DUF475"/>
</dbReference>
<proteinExistence type="predicted"/>
<keyword evidence="1" id="KW-0812">Transmembrane</keyword>
<dbReference type="Pfam" id="PF04332">
    <property type="entry name" value="DUF475"/>
    <property type="match status" value="1"/>
</dbReference>
<dbReference type="PANTHER" id="PTHR30238">
    <property type="entry name" value="MEMBRANE BOUND PREDICTED REDOX MODULATOR"/>
    <property type="match status" value="1"/>
</dbReference>
<feature type="transmembrane region" description="Helical" evidence="1">
    <location>
        <begin position="319"/>
        <end position="336"/>
    </location>
</feature>
<dbReference type="NCBIfam" id="NF010620">
    <property type="entry name" value="PRK14013.2-6"/>
    <property type="match status" value="1"/>
</dbReference>
<protein>
    <recommendedName>
        <fullName evidence="4">Integral membrane protein, YkoY family</fullName>
    </recommendedName>
</protein>
<gene>
    <name evidence="2" type="ORF">PEB0149_011040</name>
</gene>
<dbReference type="RefSeq" id="WP_075868770.1">
    <property type="nucleotide sequence ID" value="NZ_CALYQA010000004.1"/>
</dbReference>
<feature type="transmembrane region" description="Helical" evidence="1">
    <location>
        <begin position="123"/>
        <end position="146"/>
    </location>
</feature>
<evidence type="ECO:0000313" key="2">
    <source>
        <dbReference type="EMBL" id="OLY43671.1"/>
    </source>
</evidence>
<comment type="caution">
    <text evidence="2">The sequence shown here is derived from an EMBL/GenBank/DDBJ whole genome shotgun (WGS) entry which is preliminary data.</text>
</comment>
<feature type="transmembrane region" description="Helical" evidence="1">
    <location>
        <begin position="193"/>
        <end position="214"/>
    </location>
</feature>
<keyword evidence="1" id="KW-1133">Transmembrane helix</keyword>
<feature type="transmembrane region" description="Helical" evidence="1">
    <location>
        <begin position="166"/>
        <end position="187"/>
    </location>
</feature>
<evidence type="ECO:0008006" key="4">
    <source>
        <dbReference type="Google" id="ProtNLM"/>
    </source>
</evidence>
<sequence>MSVLRYFTGAFIFTVVGLSLGMWLGYVETGSTSGIFEYLFICCVLGVLEISLSFDNSIINARILRDMSPVWEHRFLTWGIVIAVFGMRVIFPLIVVACAAWISPWEALKLAIWEPQHYADIMTNAHVGIAAFGGTFLFMVGLKYFFDPEKDTHWILFLEGRAKKYASIHGIQIAITLVLVLIFSSLVKPEDDHTFLVSAIYGLLAFIAVEGLGVLMDARKHTMENVYKGGVGAFIYLEVLDASFSFDGVIGAFALSTNLFVIAIGLGIGAFYVRSMTVLLVDKGTLAQYRYLEHGAFYAILVLAFIMYLQTIIHIPEVVTGVIGMVFILSALYSSIRFNRNHPDWHLNIPKD</sequence>
<keyword evidence="1" id="KW-0472">Membrane</keyword>
<keyword evidence="3" id="KW-1185">Reference proteome</keyword>
<reference evidence="2 3" key="1">
    <citation type="submission" date="2016-12" db="EMBL/GenBank/DDBJ databases">
        <title>Comparative genomics of Bartonella apis.</title>
        <authorList>
            <person name="Engel P."/>
        </authorList>
    </citation>
    <scope>NUCLEOTIDE SEQUENCE [LARGE SCALE GENOMIC DNA]</scope>
    <source>
        <strain evidence="2 3">PEB0149</strain>
    </source>
</reference>
<accession>A0A1R0F9L1</accession>
<dbReference type="AlphaFoldDB" id="A0A1R0F9L1"/>
<feature type="transmembrane region" description="Helical" evidence="1">
    <location>
        <begin position="75"/>
        <end position="103"/>
    </location>
</feature>